<comment type="caution">
    <text evidence="5">The sequence shown here is derived from an EMBL/GenBank/DDBJ whole genome shotgun (WGS) entry which is preliminary data.</text>
</comment>
<comment type="caution">
    <text evidence="2">Lacks conserved residue(s) required for the propagation of feature annotation.</text>
</comment>
<dbReference type="SUPFAM" id="SSF50249">
    <property type="entry name" value="Nucleic acid-binding proteins"/>
    <property type="match status" value="1"/>
</dbReference>
<dbReference type="GO" id="GO:0003697">
    <property type="term" value="F:single-stranded DNA binding"/>
    <property type="evidence" value="ECO:0007669"/>
    <property type="project" value="UniProtKB-UniRule"/>
</dbReference>
<dbReference type="PANTHER" id="PTHR10302:SF27">
    <property type="entry name" value="SINGLE-STRANDED DNA-BINDING PROTEIN"/>
    <property type="match status" value="1"/>
</dbReference>
<evidence type="ECO:0000313" key="6">
    <source>
        <dbReference type="Proteomes" id="UP000324517"/>
    </source>
</evidence>
<feature type="compositionally biased region" description="Pro residues" evidence="4">
    <location>
        <begin position="112"/>
        <end position="122"/>
    </location>
</feature>
<dbReference type="InterPro" id="IPR011344">
    <property type="entry name" value="ssDNA-bd"/>
</dbReference>
<dbReference type="Pfam" id="PF00436">
    <property type="entry name" value="SSB"/>
    <property type="match status" value="1"/>
</dbReference>
<protein>
    <recommendedName>
        <fullName evidence="2 3">Single-stranded DNA-binding protein</fullName>
        <shortName evidence="2">SSB</shortName>
    </recommendedName>
</protein>
<evidence type="ECO:0000256" key="3">
    <source>
        <dbReference type="PIRNR" id="PIRNR002070"/>
    </source>
</evidence>
<dbReference type="PANTHER" id="PTHR10302">
    <property type="entry name" value="SINGLE-STRANDED DNA-BINDING PROTEIN"/>
    <property type="match status" value="1"/>
</dbReference>
<keyword evidence="1 2" id="KW-0238">DNA-binding</keyword>
<dbReference type="GO" id="GO:0009295">
    <property type="term" value="C:nucleoid"/>
    <property type="evidence" value="ECO:0007669"/>
    <property type="project" value="TreeGrafter"/>
</dbReference>
<dbReference type="EMBL" id="VTET01000004">
    <property type="protein sequence ID" value="TYS72403.1"/>
    <property type="molecule type" value="Genomic_DNA"/>
</dbReference>
<feature type="compositionally biased region" description="Polar residues" evidence="4">
    <location>
        <begin position="160"/>
        <end position="171"/>
    </location>
</feature>
<organism evidence="5 6">
    <name type="scientific">Sutcliffiella horikoshii</name>
    <dbReference type="NCBI Taxonomy" id="79883"/>
    <lineage>
        <taxon>Bacteria</taxon>
        <taxon>Bacillati</taxon>
        <taxon>Bacillota</taxon>
        <taxon>Bacilli</taxon>
        <taxon>Bacillales</taxon>
        <taxon>Bacillaceae</taxon>
        <taxon>Sutcliffiella</taxon>
    </lineage>
</organism>
<evidence type="ECO:0000256" key="4">
    <source>
        <dbReference type="SAM" id="MobiDB-lite"/>
    </source>
</evidence>
<evidence type="ECO:0000313" key="5">
    <source>
        <dbReference type="EMBL" id="TYS72403.1"/>
    </source>
</evidence>
<feature type="compositionally biased region" description="Low complexity" evidence="4">
    <location>
        <begin position="149"/>
        <end position="159"/>
    </location>
</feature>
<dbReference type="Proteomes" id="UP000324517">
    <property type="component" value="Unassembled WGS sequence"/>
</dbReference>
<dbReference type="Gene3D" id="2.40.50.140">
    <property type="entry name" value="Nucleic acid-binding proteins"/>
    <property type="match status" value="1"/>
</dbReference>
<dbReference type="CDD" id="cd04496">
    <property type="entry name" value="SSB_OBF"/>
    <property type="match status" value="1"/>
</dbReference>
<proteinExistence type="inferred from homology"/>
<name>A0A5D4T9K8_9BACI</name>
<accession>A0A5D4T9K8</accession>
<dbReference type="PIRSF" id="PIRSF002070">
    <property type="entry name" value="SSB"/>
    <property type="match status" value="1"/>
</dbReference>
<dbReference type="PROSITE" id="PS50935">
    <property type="entry name" value="SSB"/>
    <property type="match status" value="1"/>
</dbReference>
<dbReference type="OrthoDB" id="9809878at2"/>
<dbReference type="InterPro" id="IPR012340">
    <property type="entry name" value="NA-bd_OB-fold"/>
</dbReference>
<dbReference type="AlphaFoldDB" id="A0A5D4T9K8"/>
<feature type="region of interest" description="Disordered" evidence="4">
    <location>
        <begin position="107"/>
        <end position="188"/>
    </location>
</feature>
<evidence type="ECO:0000256" key="1">
    <source>
        <dbReference type="ARBA" id="ARBA00023125"/>
    </source>
</evidence>
<gene>
    <name evidence="5" type="primary">ssb</name>
    <name evidence="5" type="ORF">FZC75_10660</name>
</gene>
<comment type="subunit">
    <text evidence="2">Homotetramer.</text>
</comment>
<dbReference type="InterPro" id="IPR000424">
    <property type="entry name" value="Primosome_PriB/ssb"/>
</dbReference>
<dbReference type="HAMAP" id="MF_00984">
    <property type="entry name" value="SSB"/>
    <property type="match status" value="1"/>
</dbReference>
<sequence length="188" mass="21099">MMNKVVLIGRMVKDPDLRYTGDGTPVASFRLAVNRNFKNQEGVYEADFVSCTAWRGTAETTANYCRKGALVAVTGRIQTSRYESKDGTTVFVTDVVVDNVRFLEKRKGEKPSVPPVPPPPYPEKQESTTTTNQVRHEVQSWEQSPPPQQENRQMENNQNSPPATHSSQRTSEFPDFPTQPKTPEKVGV</sequence>
<evidence type="ECO:0000256" key="2">
    <source>
        <dbReference type="HAMAP-Rule" id="MF_00984"/>
    </source>
</evidence>
<dbReference type="GO" id="GO:0006260">
    <property type="term" value="P:DNA replication"/>
    <property type="evidence" value="ECO:0007669"/>
    <property type="project" value="InterPro"/>
</dbReference>
<dbReference type="NCBIfam" id="TIGR00621">
    <property type="entry name" value="ssb"/>
    <property type="match status" value="1"/>
</dbReference>
<reference evidence="5 6" key="1">
    <citation type="submission" date="2019-08" db="EMBL/GenBank/DDBJ databases">
        <title>Bacillus genomes from the desert of Cuatro Cienegas, Coahuila.</title>
        <authorList>
            <person name="Olmedo-Alvarez G."/>
        </authorList>
    </citation>
    <scope>NUCLEOTIDE SEQUENCE [LARGE SCALE GENOMIC DNA]</scope>
    <source>
        <strain evidence="5 6">CH98b_3T</strain>
    </source>
</reference>